<proteinExistence type="predicted"/>
<reference evidence="2" key="2">
    <citation type="submission" date="2020-11" db="EMBL/GenBank/DDBJ databases">
        <authorList>
            <consortium name="DOE Joint Genome Institute"/>
            <person name="Kuo A."/>
            <person name="Miyauchi S."/>
            <person name="Kiss E."/>
            <person name="Drula E."/>
            <person name="Kohler A."/>
            <person name="Sanchez-Garcia M."/>
            <person name="Andreopoulos B."/>
            <person name="Barry K.W."/>
            <person name="Bonito G."/>
            <person name="Buee M."/>
            <person name="Carver A."/>
            <person name="Chen C."/>
            <person name="Cichocki N."/>
            <person name="Clum A."/>
            <person name="Culley D."/>
            <person name="Crous P.W."/>
            <person name="Fauchery L."/>
            <person name="Girlanda M."/>
            <person name="Hayes R."/>
            <person name="Keri Z."/>
            <person name="Labutti K."/>
            <person name="Lipzen A."/>
            <person name="Lombard V."/>
            <person name="Magnuson J."/>
            <person name="Maillard F."/>
            <person name="Morin E."/>
            <person name="Murat C."/>
            <person name="Nolan M."/>
            <person name="Ohm R."/>
            <person name="Pangilinan J."/>
            <person name="Pereira M."/>
            <person name="Perotto S."/>
            <person name="Peter M."/>
            <person name="Riley R."/>
            <person name="Sitrit Y."/>
            <person name="Stielow B."/>
            <person name="Szollosi G."/>
            <person name="Zifcakova L."/>
            <person name="Stursova M."/>
            <person name="Spatafora J.W."/>
            <person name="Tedersoo L."/>
            <person name="Vaario L.-M."/>
            <person name="Yamada A."/>
            <person name="Yan M."/>
            <person name="Wang P."/>
            <person name="Xu J."/>
            <person name="Bruns T."/>
            <person name="Baldrian P."/>
            <person name="Vilgalys R."/>
            <person name="Henrissat B."/>
            <person name="Grigoriev I.V."/>
            <person name="Hibbett D."/>
            <person name="Nagy L.G."/>
            <person name="Martin F.M."/>
        </authorList>
    </citation>
    <scope>NUCLEOTIDE SEQUENCE</scope>
    <source>
        <strain evidence="2">UH-Tt-Lm1</strain>
    </source>
</reference>
<gene>
    <name evidence="2" type="ORF">BJ322DRAFT_1015653</name>
</gene>
<comment type="caution">
    <text evidence="2">The sequence shown here is derived from an EMBL/GenBank/DDBJ whole genome shotgun (WGS) entry which is preliminary data.</text>
</comment>
<evidence type="ECO:0000256" key="1">
    <source>
        <dbReference type="SAM" id="Phobius"/>
    </source>
</evidence>
<organism evidence="2 3">
    <name type="scientific">Thelephora terrestris</name>
    <dbReference type="NCBI Taxonomy" id="56493"/>
    <lineage>
        <taxon>Eukaryota</taxon>
        <taxon>Fungi</taxon>
        <taxon>Dikarya</taxon>
        <taxon>Basidiomycota</taxon>
        <taxon>Agaricomycotina</taxon>
        <taxon>Agaricomycetes</taxon>
        <taxon>Thelephorales</taxon>
        <taxon>Thelephoraceae</taxon>
        <taxon>Thelephora</taxon>
    </lineage>
</organism>
<sequence>MNRERTSTNPPPSWSIRASESQTLSIPGAYTFDPLPLPFSEVMTETGEVTRRPYSDRNPEIDIALAMQLRPGQGEGADAAWLVRFLMGIFGWVTVVVSGNGR</sequence>
<dbReference type="EMBL" id="WIUZ02000037">
    <property type="protein sequence ID" value="KAF9777469.1"/>
    <property type="molecule type" value="Genomic_DNA"/>
</dbReference>
<evidence type="ECO:0000313" key="2">
    <source>
        <dbReference type="EMBL" id="KAF9777469.1"/>
    </source>
</evidence>
<reference evidence="2" key="1">
    <citation type="journal article" date="2020" name="Nat. Commun.">
        <title>Large-scale genome sequencing of mycorrhizal fungi provides insights into the early evolution of symbiotic traits.</title>
        <authorList>
            <person name="Miyauchi S."/>
            <person name="Kiss E."/>
            <person name="Kuo A."/>
            <person name="Drula E."/>
            <person name="Kohler A."/>
            <person name="Sanchez-Garcia M."/>
            <person name="Morin E."/>
            <person name="Andreopoulos B."/>
            <person name="Barry K.W."/>
            <person name="Bonito G."/>
            <person name="Buee M."/>
            <person name="Carver A."/>
            <person name="Chen C."/>
            <person name="Cichocki N."/>
            <person name="Clum A."/>
            <person name="Culley D."/>
            <person name="Crous P.W."/>
            <person name="Fauchery L."/>
            <person name="Girlanda M."/>
            <person name="Hayes R.D."/>
            <person name="Keri Z."/>
            <person name="LaButti K."/>
            <person name="Lipzen A."/>
            <person name="Lombard V."/>
            <person name="Magnuson J."/>
            <person name="Maillard F."/>
            <person name="Murat C."/>
            <person name="Nolan M."/>
            <person name="Ohm R.A."/>
            <person name="Pangilinan J."/>
            <person name="Pereira M.F."/>
            <person name="Perotto S."/>
            <person name="Peter M."/>
            <person name="Pfister S."/>
            <person name="Riley R."/>
            <person name="Sitrit Y."/>
            <person name="Stielow J.B."/>
            <person name="Szollosi G."/>
            <person name="Zifcakova L."/>
            <person name="Stursova M."/>
            <person name="Spatafora J.W."/>
            <person name="Tedersoo L."/>
            <person name="Vaario L.M."/>
            <person name="Yamada A."/>
            <person name="Yan M."/>
            <person name="Wang P."/>
            <person name="Xu J."/>
            <person name="Bruns T."/>
            <person name="Baldrian P."/>
            <person name="Vilgalys R."/>
            <person name="Dunand C."/>
            <person name="Henrissat B."/>
            <person name="Grigoriev I.V."/>
            <person name="Hibbett D."/>
            <person name="Nagy L.G."/>
            <person name="Martin F.M."/>
        </authorList>
    </citation>
    <scope>NUCLEOTIDE SEQUENCE</scope>
    <source>
        <strain evidence="2">UH-Tt-Lm1</strain>
    </source>
</reference>
<feature type="transmembrane region" description="Helical" evidence="1">
    <location>
        <begin position="79"/>
        <end position="99"/>
    </location>
</feature>
<dbReference type="OrthoDB" id="2686083at2759"/>
<keyword evidence="1" id="KW-0472">Membrane</keyword>
<keyword evidence="1" id="KW-1133">Transmembrane helix</keyword>
<keyword evidence="1" id="KW-0812">Transmembrane</keyword>
<protein>
    <submittedName>
        <fullName evidence="2">Uncharacterized protein</fullName>
    </submittedName>
</protein>
<keyword evidence="3" id="KW-1185">Reference proteome</keyword>
<accession>A0A9P6H227</accession>
<dbReference type="AlphaFoldDB" id="A0A9P6H227"/>
<name>A0A9P6H227_9AGAM</name>
<evidence type="ECO:0000313" key="3">
    <source>
        <dbReference type="Proteomes" id="UP000736335"/>
    </source>
</evidence>
<dbReference type="Proteomes" id="UP000736335">
    <property type="component" value="Unassembled WGS sequence"/>
</dbReference>